<reference key="2">
    <citation type="submission" date="2010-03" db="EMBL/GenBank/DDBJ databases">
        <authorList>
            <person name="Ma Z."/>
            <person name="Wang X."/>
            <person name="Liu H."/>
        </authorList>
    </citation>
    <scope>NUCLEOTIDE SEQUENCE</scope>
    <source>
        <strain>MP145</strain>
    </source>
</reference>
<dbReference type="Gene3D" id="1.20.1090.10">
    <property type="entry name" value="Dehydroquinate synthase-like - alpha domain"/>
    <property type="match status" value="1"/>
</dbReference>
<dbReference type="GO" id="GO:0008912">
    <property type="term" value="F:lactaldehyde reductase activity"/>
    <property type="evidence" value="ECO:0007669"/>
    <property type="project" value="UniProtKB-EC"/>
</dbReference>
<dbReference type="EMBL" id="CP001991">
    <property type="protein sequence ID" value="ADE19455.1"/>
    <property type="molecule type" value="Genomic_DNA"/>
</dbReference>
<evidence type="ECO:0000313" key="7">
    <source>
        <dbReference type="Proteomes" id="UP000001845"/>
    </source>
</evidence>
<dbReference type="InterPro" id="IPR018211">
    <property type="entry name" value="ADH_Fe_CS"/>
</dbReference>
<accession>D5E4L0</accession>
<dbReference type="HOGENOM" id="CLU_007207_0_0_14"/>
<dbReference type="RefSeq" id="WP_013054232.1">
    <property type="nucleotide sequence ID" value="NC_014014.1"/>
</dbReference>
<organism evidence="6 7">
    <name type="scientific">Mycoplasma crocodyli (strain ATCC 51981 / MP145)</name>
    <dbReference type="NCBI Taxonomy" id="512564"/>
    <lineage>
        <taxon>Bacteria</taxon>
        <taxon>Bacillati</taxon>
        <taxon>Mycoplasmatota</taxon>
        <taxon>Mollicutes</taxon>
        <taxon>Mycoplasmataceae</taxon>
        <taxon>Mycoplasma</taxon>
    </lineage>
</organism>
<reference evidence="6 7" key="3">
    <citation type="journal article" date="2011" name="J. Bacteriol.">
        <title>Genome sequences of Mycoplasma alligatoris A21JP2T and Mycoplasma crocodyli MP145T.</title>
        <authorList>
            <person name="Brown D.R."/>
            <person name="Farmerie W.G."/>
            <person name="May M."/>
            <person name="Benders G.A."/>
            <person name="Durkin A.S."/>
            <person name="Hlavinka K."/>
            <person name="Hostetler J."/>
            <person name="Jackson J."/>
            <person name="Johnson J."/>
            <person name="Miller R.H."/>
            <person name="Paralanov V."/>
            <person name="Radune D."/>
            <person name="Szczypinski B."/>
            <person name="Glass J.I."/>
        </authorList>
    </citation>
    <scope>NUCLEOTIDE SEQUENCE [LARGE SCALE GENOMIC DNA]</scope>
    <source>
        <strain evidence="7">ATCC 51981 / MP145</strain>
    </source>
</reference>
<dbReference type="EC" id="1.1.1.77" evidence="6"/>
<evidence type="ECO:0000256" key="1">
    <source>
        <dbReference type="ARBA" id="ARBA00007358"/>
    </source>
</evidence>
<dbReference type="STRING" id="512564.MCRO_0019"/>
<evidence type="ECO:0000256" key="3">
    <source>
        <dbReference type="ARBA" id="ARBA00023027"/>
    </source>
</evidence>
<keyword evidence="2 6" id="KW-0560">Oxidoreductase</keyword>
<dbReference type="KEGG" id="mcd:MCRO_0019"/>
<dbReference type="InterPro" id="IPR013460">
    <property type="entry name" value="Lactal_redase"/>
</dbReference>
<dbReference type="CDD" id="cd08176">
    <property type="entry name" value="LPO"/>
    <property type="match status" value="1"/>
</dbReference>
<dbReference type="NCBIfam" id="NF007911">
    <property type="entry name" value="PRK10624.1"/>
    <property type="match status" value="1"/>
</dbReference>
<dbReference type="FunFam" id="3.40.50.1970:FF:000003">
    <property type="entry name" value="Alcohol dehydrogenase, iron-containing"/>
    <property type="match status" value="1"/>
</dbReference>
<dbReference type="Gene3D" id="3.40.50.1970">
    <property type="match status" value="1"/>
</dbReference>
<reference evidence="7" key="1">
    <citation type="submission" date="2010-03" db="EMBL/GenBank/DDBJ databases">
        <title>The complete genome of Mycoplasma crocodyli MP145.</title>
        <authorList>
            <person name="Glass J.I."/>
            <person name="Durkin A.S."/>
            <person name="Hostetler J."/>
            <person name="Jackson J."/>
            <person name="Johnson J."/>
            <person name="May M.A."/>
            <person name="Paralanov V."/>
            <person name="Radune D."/>
            <person name="Szczypinski B."/>
            <person name="Brown D.R."/>
        </authorList>
    </citation>
    <scope>NUCLEOTIDE SEQUENCE [LARGE SCALE GENOMIC DNA]</scope>
    <source>
        <strain evidence="7">ATCC 51981 / MP145</strain>
    </source>
</reference>
<evidence type="ECO:0000313" key="6">
    <source>
        <dbReference type="EMBL" id="ADE19455.1"/>
    </source>
</evidence>
<gene>
    <name evidence="6" type="primary">fucO</name>
    <name evidence="6" type="ordered locus">MCRO_0019</name>
</gene>
<dbReference type="PROSITE" id="PS00060">
    <property type="entry name" value="ADH_IRON_2"/>
    <property type="match status" value="1"/>
</dbReference>
<dbReference type="Pfam" id="PF00465">
    <property type="entry name" value="Fe-ADH"/>
    <property type="match status" value="1"/>
</dbReference>
<dbReference type="PANTHER" id="PTHR11496:SF102">
    <property type="entry name" value="ALCOHOL DEHYDROGENASE 4"/>
    <property type="match status" value="1"/>
</dbReference>
<feature type="domain" description="Fe-containing alcohol dehydrogenase-like C-terminal" evidence="5">
    <location>
        <begin position="191"/>
        <end position="381"/>
    </location>
</feature>
<sequence length="383" mass="41627">MARRMVLNPVAYFGRNARENIIHEITKRNLKKAFICTDKAIVENGIINLITDVLNKNEMAYVIYSDVEPNPSIENVQNGVLAFKKSKADYILAVGGGSPIDVAKGIGIIVANPEFDDVLSLEGLSPTKKHAVFTIAIPTTAGTASEVTMNYVITDKKTSRKFVCVDPNDVPEVAIVDADLTSTMPKGLAKASGMDALTHAIEGYITQGAWAMSDMAHIKSIELIANNLEKAVRGNGVAQENMILASYIAGMGYSNVGLGIVHSMSHPLSGYYNIPHGIANAILLPTVMEYNAPASGTKYREIAKAFNVPDVDKMNKSQYRKAAVKAVKDLAIRLGIPQSLKKLMKLEDLDLIAEFAFKDVCTPGNARQATLEEIKELYKKLLK</sequence>
<dbReference type="SUPFAM" id="SSF56796">
    <property type="entry name" value="Dehydroquinate synthase-like"/>
    <property type="match status" value="1"/>
</dbReference>
<dbReference type="Proteomes" id="UP000001845">
    <property type="component" value="Chromosome"/>
</dbReference>
<evidence type="ECO:0000256" key="2">
    <source>
        <dbReference type="ARBA" id="ARBA00023002"/>
    </source>
</evidence>
<dbReference type="InterPro" id="IPR001670">
    <property type="entry name" value="ADH_Fe/GldA"/>
</dbReference>
<dbReference type="OrthoDB" id="9804734at2"/>
<protein>
    <submittedName>
        <fullName evidence="6">Lactaldehyde reductase</fullName>
        <ecNumber evidence="6">1.1.1.77</ecNumber>
    </submittedName>
</protein>
<dbReference type="NCBIfam" id="TIGR02638">
    <property type="entry name" value="lactal_redase"/>
    <property type="match status" value="1"/>
</dbReference>
<evidence type="ECO:0000259" key="4">
    <source>
        <dbReference type="Pfam" id="PF00465"/>
    </source>
</evidence>
<dbReference type="FunFam" id="1.20.1090.10:FF:000001">
    <property type="entry name" value="Aldehyde-alcohol dehydrogenase"/>
    <property type="match status" value="1"/>
</dbReference>
<proteinExistence type="inferred from homology"/>
<dbReference type="GO" id="GO:0004022">
    <property type="term" value="F:alcohol dehydrogenase (NAD+) activity"/>
    <property type="evidence" value="ECO:0007669"/>
    <property type="project" value="TreeGrafter"/>
</dbReference>
<keyword evidence="7" id="KW-1185">Reference proteome</keyword>
<dbReference type="InterPro" id="IPR056798">
    <property type="entry name" value="ADH_Fe_C"/>
</dbReference>
<comment type="similarity">
    <text evidence="1">Belongs to the iron-containing alcohol dehydrogenase family.</text>
</comment>
<keyword evidence="3" id="KW-0520">NAD</keyword>
<feature type="domain" description="Alcohol dehydrogenase iron-type/glycerol dehydrogenase GldA" evidence="4">
    <location>
        <begin position="11"/>
        <end position="177"/>
    </location>
</feature>
<dbReference type="GO" id="GO:0046872">
    <property type="term" value="F:metal ion binding"/>
    <property type="evidence" value="ECO:0007669"/>
    <property type="project" value="InterPro"/>
</dbReference>
<dbReference type="Pfam" id="PF25137">
    <property type="entry name" value="ADH_Fe_C"/>
    <property type="match status" value="1"/>
</dbReference>
<dbReference type="PANTHER" id="PTHR11496">
    <property type="entry name" value="ALCOHOL DEHYDROGENASE"/>
    <property type="match status" value="1"/>
</dbReference>
<dbReference type="eggNOG" id="COG1454">
    <property type="taxonomic scope" value="Bacteria"/>
</dbReference>
<evidence type="ECO:0000259" key="5">
    <source>
        <dbReference type="Pfam" id="PF25137"/>
    </source>
</evidence>
<dbReference type="InterPro" id="IPR039697">
    <property type="entry name" value="Alcohol_dehydrogenase_Fe"/>
</dbReference>
<dbReference type="AlphaFoldDB" id="D5E4L0"/>
<name>D5E4L0_MYCCM</name>